<reference evidence="2" key="1">
    <citation type="journal article" date="2018" name="Genome Announc.">
        <title>Draft Genome Sequence of the Nitrogen-Fixing and Hormogonia-Inducing Cyanobacterium Nostoc cycadae Strain WK-1, Isolated from the Coralloid Roots of Cycas revoluta.</title>
        <authorList>
            <person name="Kanesaki Y."/>
            <person name="Hirose M."/>
            <person name="Hirose Y."/>
            <person name="Fujisawa T."/>
            <person name="Nakamura Y."/>
            <person name="Watanabe S."/>
            <person name="Matsunaga S."/>
            <person name="Uchida H."/>
            <person name="Murakami A."/>
        </authorList>
    </citation>
    <scope>NUCLEOTIDE SEQUENCE [LARGE SCALE GENOMIC DNA]</scope>
    <source>
        <strain evidence="2">WK-1</strain>
    </source>
</reference>
<accession>A0A2H6LGD4</accession>
<name>A0A2H6LGD4_9NOSO</name>
<dbReference type="Proteomes" id="UP000236527">
    <property type="component" value="Unassembled WGS sequence"/>
</dbReference>
<gene>
    <name evidence="1" type="ORF">NCWK1_2039</name>
</gene>
<protein>
    <submittedName>
        <fullName evidence="1">Uncharacterized protein</fullName>
    </submittedName>
</protein>
<dbReference type="EMBL" id="BDGE01000035">
    <property type="protein sequence ID" value="GBE92285.1"/>
    <property type="molecule type" value="Genomic_DNA"/>
</dbReference>
<sequence length="70" mass="8141">MSILLLLKFVSSKCSGLLAKFTELKYLHILISIGLKIQGRFVRSHENYQTYHIHQTLALERIKLSPERQS</sequence>
<keyword evidence="2" id="KW-1185">Reference proteome</keyword>
<comment type="caution">
    <text evidence="1">The sequence shown here is derived from an EMBL/GenBank/DDBJ whole genome shotgun (WGS) entry which is preliminary data.</text>
</comment>
<evidence type="ECO:0000313" key="2">
    <source>
        <dbReference type="Proteomes" id="UP000236527"/>
    </source>
</evidence>
<evidence type="ECO:0000313" key="1">
    <source>
        <dbReference type="EMBL" id="GBE92285.1"/>
    </source>
</evidence>
<proteinExistence type="predicted"/>
<dbReference type="AlphaFoldDB" id="A0A2H6LGD4"/>
<organism evidence="1 2">
    <name type="scientific">Nostoc cycadae WK-1</name>
    <dbReference type="NCBI Taxonomy" id="1861711"/>
    <lineage>
        <taxon>Bacteria</taxon>
        <taxon>Bacillati</taxon>
        <taxon>Cyanobacteriota</taxon>
        <taxon>Cyanophyceae</taxon>
        <taxon>Nostocales</taxon>
        <taxon>Nostocaceae</taxon>
        <taxon>Nostoc</taxon>
    </lineage>
</organism>